<dbReference type="Gene3D" id="3.30.420.10">
    <property type="entry name" value="Ribonuclease H-like superfamily/Ribonuclease H"/>
    <property type="match status" value="1"/>
</dbReference>
<dbReference type="AlphaFoldDB" id="A0A087TVA9"/>
<gene>
    <name evidence="1" type="ORF">X975_11936</name>
</gene>
<sequence>MIFSDECRLSLSVDDQRTRVWRQPASPAFVVERHTAIAQGGIVWGAISWNPRTLLVVLQGTMKARSYVDDSGCTAYAIKPPRCHLLGRQRSSTSFVTLPTISSRI</sequence>
<evidence type="ECO:0000313" key="2">
    <source>
        <dbReference type="Proteomes" id="UP000054359"/>
    </source>
</evidence>
<dbReference type="GO" id="GO:0003676">
    <property type="term" value="F:nucleic acid binding"/>
    <property type="evidence" value="ECO:0007669"/>
    <property type="project" value="InterPro"/>
</dbReference>
<feature type="non-terminal residue" evidence="1">
    <location>
        <position position="105"/>
    </location>
</feature>
<dbReference type="OrthoDB" id="8366545at2759"/>
<proteinExistence type="predicted"/>
<evidence type="ECO:0000313" key="1">
    <source>
        <dbReference type="EMBL" id="KFM69048.1"/>
    </source>
</evidence>
<protein>
    <submittedName>
        <fullName evidence="1">Uncharacterized protein</fullName>
    </submittedName>
</protein>
<accession>A0A087TVA9</accession>
<dbReference type="EMBL" id="KK116903">
    <property type="protein sequence ID" value="KFM69048.1"/>
    <property type="molecule type" value="Genomic_DNA"/>
</dbReference>
<keyword evidence="2" id="KW-1185">Reference proteome</keyword>
<dbReference type="InterPro" id="IPR036397">
    <property type="entry name" value="RNaseH_sf"/>
</dbReference>
<name>A0A087TVA9_STEMI</name>
<organism evidence="1 2">
    <name type="scientific">Stegodyphus mimosarum</name>
    <name type="common">African social velvet spider</name>
    <dbReference type="NCBI Taxonomy" id="407821"/>
    <lineage>
        <taxon>Eukaryota</taxon>
        <taxon>Metazoa</taxon>
        <taxon>Ecdysozoa</taxon>
        <taxon>Arthropoda</taxon>
        <taxon>Chelicerata</taxon>
        <taxon>Arachnida</taxon>
        <taxon>Araneae</taxon>
        <taxon>Araneomorphae</taxon>
        <taxon>Entelegynae</taxon>
        <taxon>Eresoidea</taxon>
        <taxon>Eresidae</taxon>
        <taxon>Stegodyphus</taxon>
    </lineage>
</organism>
<dbReference type="Proteomes" id="UP000054359">
    <property type="component" value="Unassembled WGS sequence"/>
</dbReference>
<reference evidence="1 2" key="1">
    <citation type="submission" date="2013-11" db="EMBL/GenBank/DDBJ databases">
        <title>Genome sequencing of Stegodyphus mimosarum.</title>
        <authorList>
            <person name="Bechsgaard J."/>
        </authorList>
    </citation>
    <scope>NUCLEOTIDE SEQUENCE [LARGE SCALE GENOMIC DNA]</scope>
</reference>